<gene>
    <name evidence="5" type="ORF">EAH88_08440</name>
</gene>
<dbReference type="NCBIfam" id="TIGR00229">
    <property type="entry name" value="sensory_box"/>
    <property type="match status" value="3"/>
</dbReference>
<feature type="domain" description="PAC" evidence="2">
    <location>
        <begin position="86"/>
        <end position="139"/>
    </location>
</feature>
<proteinExistence type="predicted"/>
<evidence type="ECO:0000259" key="4">
    <source>
        <dbReference type="PROSITE" id="PS50887"/>
    </source>
</evidence>
<evidence type="ECO:0000259" key="2">
    <source>
        <dbReference type="PROSITE" id="PS50113"/>
    </source>
</evidence>
<dbReference type="InterPro" id="IPR035965">
    <property type="entry name" value="PAS-like_dom_sf"/>
</dbReference>
<dbReference type="Gene3D" id="3.30.70.270">
    <property type="match status" value="1"/>
</dbReference>
<keyword evidence="6" id="KW-1185">Reference proteome</keyword>
<dbReference type="InterPro" id="IPR000014">
    <property type="entry name" value="PAS"/>
</dbReference>
<dbReference type="InterPro" id="IPR013655">
    <property type="entry name" value="PAS_fold_3"/>
</dbReference>
<organism evidence="5 6">
    <name type="scientific">Rhodanobacter glycinis</name>
    <dbReference type="NCBI Taxonomy" id="582702"/>
    <lineage>
        <taxon>Bacteria</taxon>
        <taxon>Pseudomonadati</taxon>
        <taxon>Pseudomonadota</taxon>
        <taxon>Gammaproteobacteria</taxon>
        <taxon>Lysobacterales</taxon>
        <taxon>Rhodanobacteraceae</taxon>
        <taxon>Rhodanobacter</taxon>
    </lineage>
</organism>
<dbReference type="SUPFAM" id="SSF55073">
    <property type="entry name" value="Nucleotide cyclase"/>
    <property type="match status" value="1"/>
</dbReference>
<evidence type="ECO:0000259" key="3">
    <source>
        <dbReference type="PROSITE" id="PS50883"/>
    </source>
</evidence>
<dbReference type="Pfam" id="PF08448">
    <property type="entry name" value="PAS_4"/>
    <property type="match status" value="2"/>
</dbReference>
<feature type="domain" description="GGDEF" evidence="4">
    <location>
        <begin position="429"/>
        <end position="562"/>
    </location>
</feature>
<dbReference type="InterPro" id="IPR052155">
    <property type="entry name" value="Biofilm_reg_signaling"/>
</dbReference>
<feature type="domain" description="PAC" evidence="2">
    <location>
        <begin position="214"/>
        <end position="266"/>
    </location>
</feature>
<dbReference type="InterPro" id="IPR000160">
    <property type="entry name" value="GGDEF_dom"/>
</dbReference>
<feature type="domain" description="PAS" evidence="1">
    <location>
        <begin position="140"/>
        <end position="210"/>
    </location>
</feature>
<dbReference type="SMART" id="SM00086">
    <property type="entry name" value="PAC"/>
    <property type="match status" value="3"/>
</dbReference>
<feature type="domain" description="EAL" evidence="3">
    <location>
        <begin position="571"/>
        <end position="824"/>
    </location>
</feature>
<dbReference type="Pfam" id="PF00990">
    <property type="entry name" value="GGDEF"/>
    <property type="match status" value="1"/>
</dbReference>
<dbReference type="InterPro" id="IPR000700">
    <property type="entry name" value="PAS-assoc_C"/>
</dbReference>
<protein>
    <submittedName>
        <fullName evidence="5">EAL domain-containing protein</fullName>
    </submittedName>
</protein>
<dbReference type="Gene3D" id="3.20.20.450">
    <property type="entry name" value="EAL domain"/>
    <property type="match status" value="1"/>
</dbReference>
<dbReference type="Pfam" id="PF08447">
    <property type="entry name" value="PAS_3"/>
    <property type="match status" value="1"/>
</dbReference>
<reference evidence="5 6" key="1">
    <citation type="journal article" date="2019" name="Environ. Microbiol.">
        <title>Species interactions and distinct microbial communities in high Arctic permafrost affected cryosols are associated with the CH4 and CO2 gas fluxes.</title>
        <authorList>
            <person name="Altshuler I."/>
            <person name="Hamel J."/>
            <person name="Turney S."/>
            <person name="Magnuson E."/>
            <person name="Levesque R."/>
            <person name="Greer C."/>
            <person name="Whyte L.G."/>
        </authorList>
    </citation>
    <scope>NUCLEOTIDE SEQUENCE [LARGE SCALE GENOMIC DNA]</scope>
    <source>
        <strain evidence="5 6">S13Y</strain>
    </source>
</reference>
<evidence type="ECO:0000259" key="1">
    <source>
        <dbReference type="PROSITE" id="PS50112"/>
    </source>
</evidence>
<dbReference type="CDD" id="cd01949">
    <property type="entry name" value="GGDEF"/>
    <property type="match status" value="1"/>
</dbReference>
<sequence length="824" mass="91552">MRPHKSAEVLPSLPHGPDWPARILRGAPVLLAYLDAEQRFRYANELHRDWLGLDPQAMLGRRLVDVAGHRNYQSAAPALEKAYAGQMASFEGELYNGSERRYAHGNFQPDFDTDGRVRGVFTALIDITERHTLELKLHESEQRFFGAFQHAAIGMALTHPDGHFLRVNAAVCQMLGYREEELLALDIARLTHPDDLAADVALMAELLAGQRESYQLEKRNFHKDGHVVHILLAISLVRDDHGAPLYFVSQAQNISQRKAFEDALHRERELAEVTLRSIGDAVITTDPQLGVTSLNPIAEAMTGWTSDEAQGRPIEEIFQLFDAGHGHPVANPLRAAIGRNTIVDLTGKTLLRHRHGFDTPVEDSSAPIHDHAGNVVGGVLVFHDISETRALALKMIHLTQHDTLTGLPNRSQLHGHIGQALATASRRQQRAALIHLDIDHFKQVNELHGHAAGDRVLCALAEQLHRCLPGDEFLGRYGGDEFVVVLPHLESVGEVASLCQTLINQVEQIRIDGLADLLLHVSIGISVYPDDALEPESLLQHAETALVAVKAQGLHSYRFFTASMNERTRALRRIETALRQALPRHELSLYYQPKVDAESGRIVGAEALLRWHANGRELYEPDQFIPVAEDTGLILPIGAWVLRQACKQAQLWQLRGRAIAVSVNVSPLQFQHADFYSWLDDVLNETGLDANLLELELTERMVMSGGDATTGLLQRIKRRGVRLSLDDFGTGYCSLSYLKHFPIDALKIDRVFVRDLISDRDTATITSSIIAMARSLNKLVIAEGVETREQGAFLRHAGCSQLQGFLYGAPMPAAEFQQQLLSTD</sequence>
<dbReference type="SMART" id="SM00091">
    <property type="entry name" value="PAS"/>
    <property type="match status" value="3"/>
</dbReference>
<dbReference type="Proteomes" id="UP000319486">
    <property type="component" value="Unassembled WGS sequence"/>
</dbReference>
<dbReference type="SMART" id="SM00267">
    <property type="entry name" value="GGDEF"/>
    <property type="match status" value="1"/>
</dbReference>
<dbReference type="SUPFAM" id="SSF141868">
    <property type="entry name" value="EAL domain-like"/>
    <property type="match status" value="1"/>
</dbReference>
<evidence type="ECO:0000313" key="6">
    <source>
        <dbReference type="Proteomes" id="UP000319486"/>
    </source>
</evidence>
<dbReference type="InterPro" id="IPR043128">
    <property type="entry name" value="Rev_trsase/Diguanyl_cyclase"/>
</dbReference>
<dbReference type="InterPro" id="IPR035919">
    <property type="entry name" value="EAL_sf"/>
</dbReference>
<dbReference type="EMBL" id="RCZO01000004">
    <property type="protein sequence ID" value="TPG09698.1"/>
    <property type="molecule type" value="Genomic_DNA"/>
</dbReference>
<dbReference type="AlphaFoldDB" id="A0A502C9U4"/>
<feature type="domain" description="PAS" evidence="1">
    <location>
        <begin position="267"/>
        <end position="340"/>
    </location>
</feature>
<dbReference type="InterPro" id="IPR013656">
    <property type="entry name" value="PAS_4"/>
</dbReference>
<dbReference type="CDD" id="cd00130">
    <property type="entry name" value="PAS"/>
    <property type="match status" value="2"/>
</dbReference>
<dbReference type="InterPro" id="IPR001610">
    <property type="entry name" value="PAC"/>
</dbReference>
<dbReference type="NCBIfam" id="TIGR00254">
    <property type="entry name" value="GGDEF"/>
    <property type="match status" value="1"/>
</dbReference>
<name>A0A502C9U4_9GAMM</name>
<dbReference type="PANTHER" id="PTHR44757:SF4">
    <property type="entry name" value="DIGUANYLATE CYCLASE DGCE-RELATED"/>
    <property type="match status" value="1"/>
</dbReference>
<dbReference type="PANTHER" id="PTHR44757">
    <property type="entry name" value="DIGUANYLATE CYCLASE DGCP"/>
    <property type="match status" value="1"/>
</dbReference>
<dbReference type="SUPFAM" id="SSF55785">
    <property type="entry name" value="PYP-like sensor domain (PAS domain)"/>
    <property type="match status" value="3"/>
</dbReference>
<dbReference type="PROSITE" id="PS50113">
    <property type="entry name" value="PAC"/>
    <property type="match status" value="2"/>
</dbReference>
<dbReference type="RefSeq" id="WP_140651445.1">
    <property type="nucleotide sequence ID" value="NZ_RCZO01000004.1"/>
</dbReference>
<dbReference type="PROSITE" id="PS50112">
    <property type="entry name" value="PAS"/>
    <property type="match status" value="2"/>
</dbReference>
<dbReference type="Pfam" id="PF00563">
    <property type="entry name" value="EAL"/>
    <property type="match status" value="1"/>
</dbReference>
<comment type="caution">
    <text evidence="5">The sequence shown here is derived from an EMBL/GenBank/DDBJ whole genome shotgun (WGS) entry which is preliminary data.</text>
</comment>
<evidence type="ECO:0000313" key="5">
    <source>
        <dbReference type="EMBL" id="TPG09698.1"/>
    </source>
</evidence>
<dbReference type="Gene3D" id="3.30.450.20">
    <property type="entry name" value="PAS domain"/>
    <property type="match status" value="3"/>
</dbReference>
<dbReference type="PROSITE" id="PS50883">
    <property type="entry name" value="EAL"/>
    <property type="match status" value="1"/>
</dbReference>
<dbReference type="PROSITE" id="PS50887">
    <property type="entry name" value="GGDEF"/>
    <property type="match status" value="1"/>
</dbReference>
<dbReference type="CDD" id="cd01948">
    <property type="entry name" value="EAL"/>
    <property type="match status" value="1"/>
</dbReference>
<dbReference type="InterPro" id="IPR001633">
    <property type="entry name" value="EAL_dom"/>
</dbReference>
<accession>A0A502C9U4</accession>
<dbReference type="SMART" id="SM00052">
    <property type="entry name" value="EAL"/>
    <property type="match status" value="1"/>
</dbReference>
<dbReference type="InterPro" id="IPR029787">
    <property type="entry name" value="Nucleotide_cyclase"/>
</dbReference>